<comment type="function">
    <text evidence="12">Involved in lipopolysaccharide (LPS) biosynthesis. Catalyzes the transfer of 3-deoxy-D-manno-octulosonate (Kdo) residue(s) from CMP-Kdo to lipid IV(A), the tetraacyldisaccharide-1,4'-bisphosphate precursor of lipid A.</text>
</comment>
<proteinExistence type="inferred from homology"/>
<comment type="similarity">
    <text evidence="3">Belongs to the glycosyltransferase group 1 family. Glycosyltransferase 30 subfamily.</text>
</comment>
<organism evidence="14 15">
    <name type="scientific">Larsenimonas rhizosphaerae</name>
    <dbReference type="NCBI Taxonomy" id="2944682"/>
    <lineage>
        <taxon>Bacteria</taxon>
        <taxon>Pseudomonadati</taxon>
        <taxon>Pseudomonadota</taxon>
        <taxon>Gammaproteobacteria</taxon>
        <taxon>Oceanospirillales</taxon>
        <taxon>Halomonadaceae</taxon>
        <taxon>Larsenimonas</taxon>
    </lineage>
</organism>
<feature type="domain" description="3-deoxy-D-manno-octulosonic-acid transferase N-terminal" evidence="13">
    <location>
        <begin position="32"/>
        <end position="205"/>
    </location>
</feature>
<evidence type="ECO:0000313" key="14">
    <source>
        <dbReference type="EMBL" id="MCX2523982.1"/>
    </source>
</evidence>
<dbReference type="InterPro" id="IPR007507">
    <property type="entry name" value="Glycos_transf_N"/>
</dbReference>
<evidence type="ECO:0000313" key="15">
    <source>
        <dbReference type="Proteomes" id="UP001165678"/>
    </source>
</evidence>
<dbReference type="InterPro" id="IPR038107">
    <property type="entry name" value="Glycos_transf_N_sf"/>
</dbReference>
<accession>A0AA41ZEU1</accession>
<dbReference type="AlphaFoldDB" id="A0AA41ZEU1"/>
<dbReference type="Proteomes" id="UP001165678">
    <property type="component" value="Unassembled WGS sequence"/>
</dbReference>
<dbReference type="GO" id="GO:0005886">
    <property type="term" value="C:plasma membrane"/>
    <property type="evidence" value="ECO:0007669"/>
    <property type="project" value="UniProtKB-SubCell"/>
</dbReference>
<dbReference type="EMBL" id="JAPIVE010000002">
    <property type="protein sequence ID" value="MCX2523982.1"/>
    <property type="molecule type" value="Genomic_DNA"/>
</dbReference>
<keyword evidence="12" id="KW-0448">Lipopolysaccharide biosynthesis</keyword>
<dbReference type="Gene3D" id="3.40.50.2000">
    <property type="entry name" value="Glycogen Phosphorylase B"/>
    <property type="match status" value="1"/>
</dbReference>
<name>A0AA41ZEU1_9GAMM</name>
<comment type="catalytic activity">
    <reaction evidence="9 12">
        <text>lipid IVA (E. coli) + CMP-3-deoxy-beta-D-manno-octulosonate = alpha-Kdo-(2-&gt;6)-lipid IVA (E. coli) + CMP + H(+)</text>
        <dbReference type="Rhea" id="RHEA:28066"/>
        <dbReference type="ChEBI" id="CHEBI:15378"/>
        <dbReference type="ChEBI" id="CHEBI:58603"/>
        <dbReference type="ChEBI" id="CHEBI:60364"/>
        <dbReference type="ChEBI" id="CHEBI:60377"/>
        <dbReference type="ChEBI" id="CHEBI:85987"/>
        <dbReference type="EC" id="2.4.99.12"/>
    </reaction>
</comment>
<evidence type="ECO:0000256" key="10">
    <source>
        <dbReference type="PIRSR" id="PIRSR639901-1"/>
    </source>
</evidence>
<dbReference type="GO" id="GO:0043842">
    <property type="term" value="F:Kdo transferase activity"/>
    <property type="evidence" value="ECO:0007669"/>
    <property type="project" value="UniProtKB-EC"/>
</dbReference>
<keyword evidence="15" id="KW-1185">Reference proteome</keyword>
<keyword evidence="12" id="KW-1003">Cell membrane</keyword>
<feature type="site" description="Transition state stabilizer" evidence="11">
    <location>
        <position position="125"/>
    </location>
</feature>
<keyword evidence="12" id="KW-0472">Membrane</keyword>
<dbReference type="SUPFAM" id="SSF53756">
    <property type="entry name" value="UDP-Glycosyltransferase/glycogen phosphorylase"/>
    <property type="match status" value="1"/>
</dbReference>
<comment type="subcellular location">
    <subcellularLocation>
        <location evidence="1">Cell inner membrane</location>
        <topology evidence="1">Single-pass membrane protein</topology>
        <orientation evidence="1">Cytoplasmic side</orientation>
    </subcellularLocation>
    <subcellularLocation>
        <location evidence="12">Cell membrane</location>
    </subcellularLocation>
</comment>
<evidence type="ECO:0000256" key="6">
    <source>
        <dbReference type="ARBA" id="ARBA00022679"/>
    </source>
</evidence>
<protein>
    <recommendedName>
        <fullName evidence="5 12">3-deoxy-D-manno-octulosonic acid transferase</fullName>
        <shortName evidence="12">Kdo transferase</shortName>
        <ecNumber evidence="4 12">2.4.99.12</ecNumber>
    </recommendedName>
    <alternativeName>
        <fullName evidence="8 12">Lipid IV(A) 3-deoxy-D-manno-octulosonic acid transferase</fullName>
    </alternativeName>
</protein>
<dbReference type="GO" id="GO:0009245">
    <property type="term" value="P:lipid A biosynthetic process"/>
    <property type="evidence" value="ECO:0007669"/>
    <property type="project" value="TreeGrafter"/>
</dbReference>
<comment type="caution">
    <text evidence="14">The sequence shown here is derived from an EMBL/GenBank/DDBJ whole genome shotgun (WGS) entry which is preliminary data.</text>
</comment>
<evidence type="ECO:0000256" key="8">
    <source>
        <dbReference type="ARBA" id="ARBA00031445"/>
    </source>
</evidence>
<evidence type="ECO:0000259" key="13">
    <source>
        <dbReference type="Pfam" id="PF04413"/>
    </source>
</evidence>
<dbReference type="PANTHER" id="PTHR42755:SF1">
    <property type="entry name" value="3-DEOXY-D-MANNO-OCTULOSONIC ACID TRANSFERASE, MITOCHONDRIAL-RELATED"/>
    <property type="match status" value="1"/>
</dbReference>
<dbReference type="NCBIfam" id="NF004388">
    <property type="entry name" value="PRK05749.1-4"/>
    <property type="match status" value="1"/>
</dbReference>
<evidence type="ECO:0000256" key="7">
    <source>
        <dbReference type="ARBA" id="ARBA00022968"/>
    </source>
</evidence>
<keyword evidence="14" id="KW-0328">Glycosyltransferase</keyword>
<evidence type="ECO:0000256" key="1">
    <source>
        <dbReference type="ARBA" id="ARBA00004388"/>
    </source>
</evidence>
<evidence type="ECO:0000256" key="4">
    <source>
        <dbReference type="ARBA" id="ARBA00012621"/>
    </source>
</evidence>
<keyword evidence="12" id="KW-1133">Transmembrane helix</keyword>
<dbReference type="Pfam" id="PF04413">
    <property type="entry name" value="Glycos_transf_N"/>
    <property type="match status" value="1"/>
</dbReference>
<sequence>MGRGLYSALLYLLSPFIWWRIWREWLPTYKRRQRLGWISRAPHRPLWIHAASVGEVMTARPLIKALIDRYPDSPVVVTTMTATGAEQVKTLFKGEVSHYFLPLDFPCATARFVERLSPRIGIIVETELWPNLVHACARRQIPLALVNGRLSAGATRQYAKVARLMAQTLNHFDWLGIKDAVDAERFTALGAPTEKMVITGGLKFDLAQSDEAQKASEYLLDQWGGRFVWVAASTHDGEDEQVLAAHRQLLAVVPSALLVLVPRHPQRFDDVAQLVSHHGLAMARRSRGEGVTPDIRVYLGDTMGEVMTFYGTASAAFVGGSLVPVGGHNLLEPASLGVPVISGPYLDNFTEIAALLDDADALTHVSSSEHLGQALLAVRADPATAHAQGARGQDVVVAHRGALAATLDGLTPLLPQEAV</sequence>
<evidence type="ECO:0000256" key="11">
    <source>
        <dbReference type="PIRSR" id="PIRSR639901-2"/>
    </source>
</evidence>
<feature type="active site" description="Proton acceptor" evidence="10">
    <location>
        <position position="55"/>
    </location>
</feature>
<keyword evidence="6 12" id="KW-0808">Transferase</keyword>
<evidence type="ECO:0000256" key="3">
    <source>
        <dbReference type="ARBA" id="ARBA00006380"/>
    </source>
</evidence>
<keyword evidence="12" id="KW-0812">Transmembrane</keyword>
<dbReference type="InterPro" id="IPR039901">
    <property type="entry name" value="Kdotransferase"/>
</dbReference>
<evidence type="ECO:0000256" key="5">
    <source>
        <dbReference type="ARBA" id="ARBA00019077"/>
    </source>
</evidence>
<feature type="transmembrane region" description="Helical" evidence="12">
    <location>
        <begin position="6"/>
        <end position="22"/>
    </location>
</feature>
<dbReference type="GO" id="GO:0009244">
    <property type="term" value="P:lipopolysaccharide core region biosynthetic process"/>
    <property type="evidence" value="ECO:0007669"/>
    <property type="project" value="UniProtKB-UniRule"/>
</dbReference>
<comment type="pathway">
    <text evidence="2 12">Bacterial outer membrane biogenesis; LPS core biosynthesis.</text>
</comment>
<dbReference type="FunFam" id="3.40.50.11720:FF:000001">
    <property type="entry name" value="3-deoxy-D-manno-octulosonic acid transferase"/>
    <property type="match status" value="1"/>
</dbReference>
<feature type="site" description="Transition state stabilizer" evidence="11">
    <location>
        <position position="203"/>
    </location>
</feature>
<evidence type="ECO:0000256" key="2">
    <source>
        <dbReference type="ARBA" id="ARBA00004713"/>
    </source>
</evidence>
<dbReference type="PANTHER" id="PTHR42755">
    <property type="entry name" value="3-DEOXY-MANNO-OCTULOSONATE CYTIDYLYLTRANSFERASE"/>
    <property type="match status" value="1"/>
</dbReference>
<keyword evidence="7" id="KW-0735">Signal-anchor</keyword>
<dbReference type="Gene3D" id="3.40.50.11720">
    <property type="entry name" value="3-Deoxy-D-manno-octulosonic-acid transferase, N-terminal domain"/>
    <property type="match status" value="1"/>
</dbReference>
<evidence type="ECO:0000256" key="9">
    <source>
        <dbReference type="ARBA" id="ARBA00049183"/>
    </source>
</evidence>
<reference evidence="14" key="1">
    <citation type="submission" date="2022-11" db="EMBL/GenBank/DDBJ databases">
        <title>Larsenimonas rhizosphaerae sp. nov., isolated from a tidal mudflat.</title>
        <authorList>
            <person name="Lee S.D."/>
            <person name="Kim I.S."/>
        </authorList>
    </citation>
    <scope>NUCLEOTIDE SEQUENCE</scope>
    <source>
        <strain evidence="14">GH2-1</strain>
    </source>
</reference>
<dbReference type="RefSeq" id="WP_265895971.1">
    <property type="nucleotide sequence ID" value="NZ_JAPIVE010000002.1"/>
</dbReference>
<evidence type="ECO:0000256" key="12">
    <source>
        <dbReference type="RuleBase" id="RU365103"/>
    </source>
</evidence>
<dbReference type="EC" id="2.4.99.12" evidence="4 12"/>
<gene>
    <name evidence="14" type="primary">waaA</name>
    <name evidence="14" type="ORF">OQ287_07005</name>
</gene>
<dbReference type="FunFam" id="3.40.50.2000:FF:000032">
    <property type="entry name" value="3-deoxy-D-manno-octulosonic acid transferase"/>
    <property type="match status" value="1"/>
</dbReference>